<dbReference type="Proteomes" id="UP000232149">
    <property type="component" value="Unassembled WGS sequence"/>
</dbReference>
<accession>A0A2M9YLH4</accession>
<dbReference type="Proteomes" id="UP000232188">
    <property type="component" value="Unassembled WGS sequence"/>
</dbReference>
<comment type="caution">
    <text evidence="1">The sequence shown here is derived from an EMBL/GenBank/DDBJ whole genome shotgun (WGS) entry which is preliminary data.</text>
</comment>
<dbReference type="AlphaFoldDB" id="A0A2M9YLH4"/>
<evidence type="ECO:0000313" key="2">
    <source>
        <dbReference type="EMBL" id="PJZ63497.1"/>
    </source>
</evidence>
<dbReference type="EMBL" id="NPDV01000014">
    <property type="protein sequence ID" value="PJZ52290.1"/>
    <property type="molecule type" value="Genomic_DNA"/>
</dbReference>
<evidence type="ECO:0000313" key="3">
    <source>
        <dbReference type="Proteomes" id="UP000232149"/>
    </source>
</evidence>
<dbReference type="EMBL" id="NPDU01000004">
    <property type="protein sequence ID" value="PJZ63497.1"/>
    <property type="molecule type" value="Genomic_DNA"/>
</dbReference>
<evidence type="ECO:0000313" key="4">
    <source>
        <dbReference type="Proteomes" id="UP000232188"/>
    </source>
</evidence>
<protein>
    <submittedName>
        <fullName evidence="1">Uncharacterized protein</fullName>
    </submittedName>
</protein>
<gene>
    <name evidence="2" type="ORF">CH376_02415</name>
    <name evidence="1" type="ORF">CH380_15395</name>
</gene>
<proteinExistence type="predicted"/>
<name>A0A2M9YLH4_9LEPT</name>
<evidence type="ECO:0000313" key="1">
    <source>
        <dbReference type="EMBL" id="PJZ52290.1"/>
    </source>
</evidence>
<sequence>MEPSCSDFVKEEFESRNFILAVLLSLNRLLWIENRFIHDGKFHRTTFVRHRGKLIEDKTVDQFPREFPSFKRELRVD</sequence>
<organism evidence="1 4">
    <name type="scientific">Leptospira adleri</name>
    <dbReference type="NCBI Taxonomy" id="2023186"/>
    <lineage>
        <taxon>Bacteria</taxon>
        <taxon>Pseudomonadati</taxon>
        <taxon>Spirochaetota</taxon>
        <taxon>Spirochaetia</taxon>
        <taxon>Leptospirales</taxon>
        <taxon>Leptospiraceae</taxon>
        <taxon>Leptospira</taxon>
    </lineage>
</organism>
<reference evidence="3 4" key="1">
    <citation type="submission" date="2017-07" db="EMBL/GenBank/DDBJ databases">
        <title>Leptospira spp. isolated from tropical soils.</title>
        <authorList>
            <person name="Thibeaux R."/>
            <person name="Iraola G."/>
            <person name="Ferres I."/>
            <person name="Bierque E."/>
            <person name="Girault D."/>
            <person name="Soupe-Gilbert M.-E."/>
            <person name="Picardeau M."/>
            <person name="Goarant C."/>
        </authorList>
    </citation>
    <scope>NUCLEOTIDE SEQUENCE [LARGE SCALE GENOMIC DNA]</scope>
    <source>
        <strain evidence="1 4">FH2-B-C1</strain>
        <strain evidence="2 3">FH2-B-D1</strain>
    </source>
</reference>
<keyword evidence="3" id="KW-1185">Reference proteome</keyword>